<accession>A0A1M7Y6T0</accession>
<dbReference type="RefSeq" id="WP_143170692.1">
    <property type="nucleotide sequence ID" value="NZ_FRFE01000009.1"/>
</dbReference>
<evidence type="ECO:0000256" key="1">
    <source>
        <dbReference type="PROSITE-ProRule" id="PRU00169"/>
    </source>
</evidence>
<name>A0A1M7Y6T0_9BACT</name>
<keyword evidence="1" id="KW-0597">Phosphoprotein</keyword>
<dbReference type="STRING" id="1121416.SAMN02745220_02249"/>
<reference evidence="3 4" key="1">
    <citation type="submission" date="2016-12" db="EMBL/GenBank/DDBJ databases">
        <authorList>
            <person name="Song W.-J."/>
            <person name="Kurnit D.M."/>
        </authorList>
    </citation>
    <scope>NUCLEOTIDE SEQUENCE [LARGE SCALE GENOMIC DNA]</scope>
    <source>
        <strain evidence="3 4">DSM 18488</strain>
    </source>
</reference>
<protein>
    <recommendedName>
        <fullName evidence="2">Response regulatory domain-containing protein</fullName>
    </recommendedName>
</protein>
<gene>
    <name evidence="3" type="ORF">SAMN02745220_02249</name>
</gene>
<feature type="modified residue" description="4-aspartylphosphate" evidence="1">
    <location>
        <position position="58"/>
    </location>
</feature>
<evidence type="ECO:0000313" key="3">
    <source>
        <dbReference type="EMBL" id="SHO48304.1"/>
    </source>
</evidence>
<dbReference type="PROSITE" id="PS50110">
    <property type="entry name" value="RESPONSE_REGULATORY"/>
    <property type="match status" value="1"/>
</dbReference>
<dbReference type="InterPro" id="IPR011006">
    <property type="entry name" value="CheY-like_superfamily"/>
</dbReference>
<evidence type="ECO:0000259" key="2">
    <source>
        <dbReference type="PROSITE" id="PS50110"/>
    </source>
</evidence>
<feature type="domain" description="Response regulatory" evidence="2">
    <location>
        <begin position="8"/>
        <end position="120"/>
    </location>
</feature>
<dbReference type="OrthoDB" id="5421344at2"/>
<dbReference type="SUPFAM" id="SSF52172">
    <property type="entry name" value="CheY-like"/>
    <property type="match status" value="1"/>
</dbReference>
<evidence type="ECO:0000313" key="4">
    <source>
        <dbReference type="Proteomes" id="UP000184603"/>
    </source>
</evidence>
<dbReference type="Proteomes" id="UP000184603">
    <property type="component" value="Unassembled WGS sequence"/>
</dbReference>
<dbReference type="AlphaFoldDB" id="A0A1M7Y6T0"/>
<keyword evidence="4" id="KW-1185">Reference proteome</keyword>
<dbReference type="GO" id="GO:0000160">
    <property type="term" value="P:phosphorelay signal transduction system"/>
    <property type="evidence" value="ECO:0007669"/>
    <property type="project" value="InterPro"/>
</dbReference>
<dbReference type="InterPro" id="IPR001789">
    <property type="entry name" value="Sig_transdc_resp-reg_receiver"/>
</dbReference>
<sequence length="126" mass="14114">MHPAHPLHILVTDKNHHVRDLLVRELDREGHVTYNVSSCTSAYSHILSGVRLDVVILDPEIFGPEHLDLLRKIVHGIPAKTIILHAFSDLIRIPKSMDNLLFIAKDAESIQAIKHTIATLQPEQGS</sequence>
<dbReference type="EMBL" id="FRFE01000009">
    <property type="protein sequence ID" value="SHO48304.1"/>
    <property type="molecule type" value="Genomic_DNA"/>
</dbReference>
<organism evidence="3 4">
    <name type="scientific">Desulfopila aestuarii DSM 18488</name>
    <dbReference type="NCBI Taxonomy" id="1121416"/>
    <lineage>
        <taxon>Bacteria</taxon>
        <taxon>Pseudomonadati</taxon>
        <taxon>Thermodesulfobacteriota</taxon>
        <taxon>Desulfobulbia</taxon>
        <taxon>Desulfobulbales</taxon>
        <taxon>Desulfocapsaceae</taxon>
        <taxon>Desulfopila</taxon>
    </lineage>
</organism>
<proteinExistence type="predicted"/>
<dbReference type="Gene3D" id="3.40.50.2300">
    <property type="match status" value="1"/>
</dbReference>